<accession>A0A0E9W5D3</accession>
<reference evidence="1" key="2">
    <citation type="journal article" date="2015" name="Fish Shellfish Immunol.">
        <title>Early steps in the European eel (Anguilla anguilla)-Vibrio vulnificus interaction in the gills: Role of the RtxA13 toxin.</title>
        <authorList>
            <person name="Callol A."/>
            <person name="Pajuelo D."/>
            <person name="Ebbesson L."/>
            <person name="Teles M."/>
            <person name="MacKenzie S."/>
            <person name="Amaro C."/>
        </authorList>
    </citation>
    <scope>NUCLEOTIDE SEQUENCE</scope>
</reference>
<reference evidence="1" key="1">
    <citation type="submission" date="2014-11" db="EMBL/GenBank/DDBJ databases">
        <authorList>
            <person name="Amaro Gonzalez C."/>
        </authorList>
    </citation>
    <scope>NUCLEOTIDE SEQUENCE</scope>
</reference>
<dbReference type="EMBL" id="GBXM01022998">
    <property type="protein sequence ID" value="JAH85579.1"/>
    <property type="molecule type" value="Transcribed_RNA"/>
</dbReference>
<organism evidence="1">
    <name type="scientific">Anguilla anguilla</name>
    <name type="common">European freshwater eel</name>
    <name type="synonym">Muraena anguilla</name>
    <dbReference type="NCBI Taxonomy" id="7936"/>
    <lineage>
        <taxon>Eukaryota</taxon>
        <taxon>Metazoa</taxon>
        <taxon>Chordata</taxon>
        <taxon>Craniata</taxon>
        <taxon>Vertebrata</taxon>
        <taxon>Euteleostomi</taxon>
        <taxon>Actinopterygii</taxon>
        <taxon>Neopterygii</taxon>
        <taxon>Teleostei</taxon>
        <taxon>Anguilliformes</taxon>
        <taxon>Anguillidae</taxon>
        <taxon>Anguilla</taxon>
    </lineage>
</organism>
<name>A0A0E9W5D3_ANGAN</name>
<dbReference type="AlphaFoldDB" id="A0A0E9W5D3"/>
<proteinExistence type="predicted"/>
<sequence>MKKLILCSVDVFDIFICFLSGDKCRMCVVKVLFWSTDLAGPF</sequence>
<protein>
    <submittedName>
        <fullName evidence="1">Uncharacterized protein</fullName>
    </submittedName>
</protein>
<evidence type="ECO:0000313" key="1">
    <source>
        <dbReference type="EMBL" id="JAH85579.1"/>
    </source>
</evidence>